<evidence type="ECO:0000256" key="5">
    <source>
        <dbReference type="ARBA" id="ARBA00022801"/>
    </source>
</evidence>
<organism evidence="8 9">
    <name type="scientific">Dimargaris verticillata</name>
    <dbReference type="NCBI Taxonomy" id="2761393"/>
    <lineage>
        <taxon>Eukaryota</taxon>
        <taxon>Fungi</taxon>
        <taxon>Fungi incertae sedis</taxon>
        <taxon>Zoopagomycota</taxon>
        <taxon>Kickxellomycotina</taxon>
        <taxon>Dimargaritomycetes</taxon>
        <taxon>Dimargaritales</taxon>
        <taxon>Dimargaritaceae</taxon>
        <taxon>Dimargaris</taxon>
    </lineage>
</organism>
<feature type="active site" evidence="6">
    <location>
        <position position="110"/>
    </location>
</feature>
<evidence type="ECO:0000256" key="6">
    <source>
        <dbReference type="PROSITE-ProRule" id="PRU00331"/>
    </source>
</evidence>
<dbReference type="EC" id="3.4.19.12" evidence="2"/>
<protein>
    <recommendedName>
        <fullName evidence="2">ubiquitinyl hydrolase 1</fullName>
        <ecNumber evidence="2">3.4.19.12</ecNumber>
    </recommendedName>
</protein>
<evidence type="ECO:0000256" key="2">
    <source>
        <dbReference type="ARBA" id="ARBA00012759"/>
    </source>
</evidence>
<dbReference type="SMART" id="SM01246">
    <property type="entry name" value="Josephin"/>
    <property type="match status" value="1"/>
</dbReference>
<evidence type="ECO:0000313" key="8">
    <source>
        <dbReference type="EMBL" id="KAJ1981555.1"/>
    </source>
</evidence>
<dbReference type="Proteomes" id="UP001151582">
    <property type="component" value="Unassembled WGS sequence"/>
</dbReference>
<gene>
    <name evidence="8" type="primary">JOSD1</name>
    <name evidence="8" type="ORF">H4R34_002024</name>
</gene>
<dbReference type="GO" id="GO:0016579">
    <property type="term" value="P:protein deubiquitination"/>
    <property type="evidence" value="ECO:0007669"/>
    <property type="project" value="InterPro"/>
</dbReference>
<evidence type="ECO:0000256" key="3">
    <source>
        <dbReference type="ARBA" id="ARBA00022670"/>
    </source>
</evidence>
<reference evidence="8" key="1">
    <citation type="submission" date="2022-07" db="EMBL/GenBank/DDBJ databases">
        <title>Phylogenomic reconstructions and comparative analyses of Kickxellomycotina fungi.</title>
        <authorList>
            <person name="Reynolds N.K."/>
            <person name="Stajich J.E."/>
            <person name="Barry K."/>
            <person name="Grigoriev I.V."/>
            <person name="Crous P."/>
            <person name="Smith M.E."/>
        </authorList>
    </citation>
    <scope>NUCLEOTIDE SEQUENCE</scope>
    <source>
        <strain evidence="8">RSA 567</strain>
    </source>
</reference>
<dbReference type="GO" id="GO:0006508">
    <property type="term" value="P:proteolysis"/>
    <property type="evidence" value="ECO:0007669"/>
    <property type="project" value="UniProtKB-KW"/>
</dbReference>
<keyword evidence="9" id="KW-1185">Reference proteome</keyword>
<feature type="domain" description="Josephin" evidence="7">
    <location>
        <begin position="2"/>
        <end position="172"/>
    </location>
</feature>
<keyword evidence="3" id="KW-0645">Protease</keyword>
<dbReference type="AlphaFoldDB" id="A0A9W8BA87"/>
<name>A0A9W8BA87_9FUNG</name>
<feature type="active site" evidence="6">
    <location>
        <position position="15"/>
    </location>
</feature>
<dbReference type="OrthoDB" id="10063692at2759"/>
<dbReference type="PANTHER" id="PTHR13291:SF0">
    <property type="entry name" value="JOSEPHIN-LIKE PROTEIN"/>
    <property type="match status" value="1"/>
</dbReference>
<dbReference type="PROSITE" id="PS50957">
    <property type="entry name" value="JOSEPHIN"/>
    <property type="match status" value="1"/>
</dbReference>
<evidence type="ECO:0000256" key="4">
    <source>
        <dbReference type="ARBA" id="ARBA00022786"/>
    </source>
</evidence>
<dbReference type="InterPro" id="IPR006155">
    <property type="entry name" value="Josephin"/>
</dbReference>
<dbReference type="EMBL" id="JANBQB010000120">
    <property type="protein sequence ID" value="KAJ1981555.1"/>
    <property type="molecule type" value="Genomic_DNA"/>
</dbReference>
<dbReference type="PANTHER" id="PTHR13291">
    <property type="entry name" value="JOSEPHIN 1, 2"/>
    <property type="match status" value="1"/>
</dbReference>
<sequence>MPPPIYHETQNRWLCAKLQRSVFSPNDLDSIANELAARTRSIQGFSWSNPHKSRWGLGNYDVNVLTLALETQGCTLSWLPANADVRDLELLKIVGLILNVQPRHFWNTAHWFAVRAINGQYYNLDSKLSQPVVVGSASELGDFLEQTRAEGGHIFVVKSLSTGVLKINKEVEREGKVGGAPRELI</sequence>
<comment type="catalytic activity">
    <reaction evidence="1">
        <text>Thiol-dependent hydrolysis of ester, thioester, amide, peptide and isopeptide bonds formed by the C-terminal Gly of ubiquitin (a 76-residue protein attached to proteins as an intracellular targeting signal).</text>
        <dbReference type="EC" id="3.4.19.12"/>
    </reaction>
</comment>
<feature type="active site" evidence="6">
    <location>
        <position position="125"/>
    </location>
</feature>
<dbReference type="InterPro" id="IPR040053">
    <property type="entry name" value="JOSD1/2"/>
</dbReference>
<evidence type="ECO:0000313" key="9">
    <source>
        <dbReference type="Proteomes" id="UP001151582"/>
    </source>
</evidence>
<dbReference type="Pfam" id="PF02099">
    <property type="entry name" value="Josephin"/>
    <property type="match status" value="1"/>
</dbReference>
<evidence type="ECO:0000259" key="7">
    <source>
        <dbReference type="PROSITE" id="PS50957"/>
    </source>
</evidence>
<accession>A0A9W8BA87</accession>
<proteinExistence type="predicted"/>
<keyword evidence="5 6" id="KW-0378">Hydrolase</keyword>
<dbReference type="GO" id="GO:0004843">
    <property type="term" value="F:cysteine-type deubiquitinase activity"/>
    <property type="evidence" value="ECO:0007669"/>
    <property type="project" value="UniProtKB-EC"/>
</dbReference>
<comment type="caution">
    <text evidence="8">The sequence shown here is derived from an EMBL/GenBank/DDBJ whole genome shotgun (WGS) entry which is preliminary data.</text>
</comment>
<keyword evidence="4" id="KW-0833">Ubl conjugation pathway</keyword>
<evidence type="ECO:0000256" key="1">
    <source>
        <dbReference type="ARBA" id="ARBA00000707"/>
    </source>
</evidence>
<dbReference type="Gene3D" id="3.90.70.40">
    <property type="match status" value="1"/>
</dbReference>